<dbReference type="AlphaFoldDB" id="A0A087B4T8"/>
<evidence type="ECO:0000313" key="2">
    <source>
        <dbReference type="Proteomes" id="UP000029067"/>
    </source>
</evidence>
<organism evidence="1 2">
    <name type="scientific">Bifidobacterium cuniculi</name>
    <dbReference type="NCBI Taxonomy" id="1688"/>
    <lineage>
        <taxon>Bacteria</taxon>
        <taxon>Bacillati</taxon>
        <taxon>Actinomycetota</taxon>
        <taxon>Actinomycetes</taxon>
        <taxon>Bifidobacteriales</taxon>
        <taxon>Bifidobacteriaceae</taxon>
        <taxon>Bifidobacterium</taxon>
    </lineage>
</organism>
<comment type="caution">
    <text evidence="1">The sequence shown here is derived from an EMBL/GenBank/DDBJ whole genome shotgun (WGS) entry which is preliminary data.</text>
</comment>
<dbReference type="Proteomes" id="UP000029067">
    <property type="component" value="Unassembled WGS sequence"/>
</dbReference>
<dbReference type="RefSeq" id="WP_033518361.1">
    <property type="nucleotide sequence ID" value="NZ_JGYV01000001.1"/>
</dbReference>
<keyword evidence="2" id="KW-1185">Reference proteome</keyword>
<sequence>MTIITNTQAPAIIEDIVRAHHLPGRFRADTANNSLSTILCTIDEVDAEARKVLFTVRKRGLRTLTRQRSIRTGKDGEYFTFAGHTFHAWQFQTWEEHADIMDDFFTHYRIRDSHVPNVRQSQGRGGSPVFEDALVASGLPYGDNIDA</sequence>
<evidence type="ECO:0000313" key="1">
    <source>
        <dbReference type="EMBL" id="KFI66038.1"/>
    </source>
</evidence>
<gene>
    <name evidence="1" type="ORF">BCUN_0538</name>
</gene>
<dbReference type="EMBL" id="JGYV01000001">
    <property type="protein sequence ID" value="KFI66038.1"/>
    <property type="molecule type" value="Genomic_DNA"/>
</dbReference>
<name>A0A087B4T8_9BIFI</name>
<dbReference type="STRING" id="1688.BCUN_0538"/>
<proteinExistence type="predicted"/>
<protein>
    <submittedName>
        <fullName evidence="1">Uncharacterized protein</fullName>
    </submittedName>
</protein>
<accession>A0A087B4T8</accession>
<reference evidence="1 2" key="1">
    <citation type="submission" date="2014-03" db="EMBL/GenBank/DDBJ databases">
        <title>Genomics of Bifidobacteria.</title>
        <authorList>
            <person name="Ventura M."/>
            <person name="Milani C."/>
            <person name="Lugli G.A."/>
        </authorList>
    </citation>
    <scope>NUCLEOTIDE SEQUENCE [LARGE SCALE GENOMIC DNA]</scope>
    <source>
        <strain evidence="1 2">LMG 10738</strain>
    </source>
</reference>